<comment type="subcellular location">
    <subcellularLocation>
        <location evidence="1 2 3">Nucleus</location>
    </subcellularLocation>
</comment>
<dbReference type="Proteomes" id="UP000198287">
    <property type="component" value="Unassembled WGS sequence"/>
</dbReference>
<dbReference type="EMBL" id="LNIX01000009">
    <property type="protein sequence ID" value="OXA49946.1"/>
    <property type="molecule type" value="Genomic_DNA"/>
</dbReference>
<feature type="domain" description="Homeobox" evidence="5">
    <location>
        <begin position="134"/>
        <end position="196"/>
    </location>
</feature>
<proteinExistence type="predicted"/>
<evidence type="ECO:0000313" key="6">
    <source>
        <dbReference type="EMBL" id="OXA49946.1"/>
    </source>
</evidence>
<evidence type="ECO:0000256" key="4">
    <source>
        <dbReference type="SAM" id="MobiDB-lite"/>
    </source>
</evidence>
<dbReference type="PROSITE" id="PS50071">
    <property type="entry name" value="HOMEOBOX_2"/>
    <property type="match status" value="2"/>
</dbReference>
<feature type="region of interest" description="Disordered" evidence="4">
    <location>
        <begin position="1"/>
        <end position="132"/>
    </location>
</feature>
<dbReference type="InterPro" id="IPR009057">
    <property type="entry name" value="Homeodomain-like_sf"/>
</dbReference>
<feature type="compositionally biased region" description="Acidic residues" evidence="4">
    <location>
        <begin position="34"/>
        <end position="58"/>
    </location>
</feature>
<evidence type="ECO:0000256" key="2">
    <source>
        <dbReference type="PROSITE-ProRule" id="PRU00108"/>
    </source>
</evidence>
<dbReference type="GO" id="GO:0003677">
    <property type="term" value="F:DNA binding"/>
    <property type="evidence" value="ECO:0007669"/>
    <property type="project" value="UniProtKB-UniRule"/>
</dbReference>
<keyword evidence="2 3" id="KW-0371">Homeobox</keyword>
<feature type="DNA-binding region" description="Homeobox" evidence="2">
    <location>
        <begin position="136"/>
        <end position="197"/>
    </location>
</feature>
<keyword evidence="7" id="KW-1185">Reference proteome</keyword>
<dbReference type="InterPro" id="IPR001356">
    <property type="entry name" value="HD"/>
</dbReference>
<feature type="compositionally biased region" description="Basic and acidic residues" evidence="4">
    <location>
        <begin position="88"/>
        <end position="97"/>
    </location>
</feature>
<gene>
    <name evidence="6" type="ORF">Fcan01_14835</name>
</gene>
<dbReference type="CDD" id="cd00086">
    <property type="entry name" value="homeodomain"/>
    <property type="match status" value="2"/>
</dbReference>
<keyword evidence="2 3" id="KW-0539">Nucleus</keyword>
<dbReference type="GO" id="GO:0005634">
    <property type="term" value="C:nucleus"/>
    <property type="evidence" value="ECO:0007669"/>
    <property type="project" value="UniProtKB-SubCell"/>
</dbReference>
<evidence type="ECO:0000256" key="1">
    <source>
        <dbReference type="ARBA" id="ARBA00004123"/>
    </source>
</evidence>
<evidence type="ECO:0000313" key="7">
    <source>
        <dbReference type="Proteomes" id="UP000198287"/>
    </source>
</evidence>
<dbReference type="SUPFAM" id="SSF46689">
    <property type="entry name" value="Homeodomain-like"/>
    <property type="match status" value="2"/>
</dbReference>
<name>A0A226E0E8_FOLCA</name>
<accession>A0A226E0E8</accession>
<dbReference type="Pfam" id="PF00046">
    <property type="entry name" value="Homeodomain"/>
    <property type="match status" value="1"/>
</dbReference>
<protein>
    <submittedName>
        <fullName evidence="6">Paired box protein Pax-4</fullName>
    </submittedName>
</protein>
<organism evidence="6 7">
    <name type="scientific">Folsomia candida</name>
    <name type="common">Springtail</name>
    <dbReference type="NCBI Taxonomy" id="158441"/>
    <lineage>
        <taxon>Eukaryota</taxon>
        <taxon>Metazoa</taxon>
        <taxon>Ecdysozoa</taxon>
        <taxon>Arthropoda</taxon>
        <taxon>Hexapoda</taxon>
        <taxon>Collembola</taxon>
        <taxon>Entomobryomorpha</taxon>
        <taxon>Isotomoidea</taxon>
        <taxon>Isotomidae</taxon>
        <taxon>Proisotominae</taxon>
        <taxon>Folsomia</taxon>
    </lineage>
</organism>
<feature type="domain" description="Homeobox" evidence="5">
    <location>
        <begin position="194"/>
        <end position="250"/>
    </location>
</feature>
<dbReference type="AlphaFoldDB" id="A0A226E0E8"/>
<dbReference type="Gene3D" id="1.10.10.60">
    <property type="entry name" value="Homeodomain-like"/>
    <property type="match status" value="2"/>
</dbReference>
<comment type="caution">
    <text evidence="6">The sequence shown here is derived from an EMBL/GenBank/DDBJ whole genome shotgun (WGS) entry which is preliminary data.</text>
</comment>
<feature type="compositionally biased region" description="Basic residues" evidence="4">
    <location>
        <begin position="11"/>
        <end position="23"/>
    </location>
</feature>
<sequence>MKSMMVSGGRPSRKSARRARRAVKNLLEKLASGNDDEGEEGEEETGDDGGESEGEEAGGTEGEVSGGEGDDEDIPSGGEGRPSRKRTRQDESDDGGKKPRRSRRDRSPSRSSSSSEGEEEVEKPRRQYTIPTNRAFFSATDLEILEEEFKKNKSPKMKRRNELVVLLNKASPADPPKTPKQLRNWFTHRLTKPASGRPSNKQYSPQQLTILEASFQNGPNPDPDEKARLLGLVGFTRTKLRLWFSDRRQRGPPLLLNIRPPAMPSRNTLPRVFTWTKTRAGERMTWREVTKEDNICGMWKVYLTFWENPMGQLMGTSVCITASDDANEAAQVIYDSIMNGTNIACSFRLFVRENNLRIRPNGSIKLGLYGETELAAKKIKWYLRWMIKAMGTFKPLESIQLLNGVVGYLNEVARQCLDLMDPKTQRWMAFSAAAIDLHIADYNNPFPGTDKKLEMRFEFQEEYGFDPGAVTTQVVTQPGMVTFFHGMQPGTTHPPIVLLI</sequence>
<dbReference type="SMART" id="SM00389">
    <property type="entry name" value="HOX"/>
    <property type="match status" value="2"/>
</dbReference>
<keyword evidence="2 3" id="KW-0238">DNA-binding</keyword>
<dbReference type="OrthoDB" id="6159439at2759"/>
<evidence type="ECO:0000256" key="3">
    <source>
        <dbReference type="RuleBase" id="RU000682"/>
    </source>
</evidence>
<feature type="DNA-binding region" description="Homeobox" evidence="2">
    <location>
        <begin position="196"/>
        <end position="251"/>
    </location>
</feature>
<evidence type="ECO:0000259" key="5">
    <source>
        <dbReference type="PROSITE" id="PS50071"/>
    </source>
</evidence>
<reference evidence="6 7" key="1">
    <citation type="submission" date="2015-12" db="EMBL/GenBank/DDBJ databases">
        <title>The genome of Folsomia candida.</title>
        <authorList>
            <person name="Faddeeva A."/>
            <person name="Derks M.F."/>
            <person name="Anvar Y."/>
            <person name="Smit S."/>
            <person name="Van Straalen N."/>
            <person name="Roelofs D."/>
        </authorList>
    </citation>
    <scope>NUCLEOTIDE SEQUENCE [LARGE SCALE GENOMIC DNA]</scope>
    <source>
        <strain evidence="6 7">VU population</strain>
        <tissue evidence="6">Whole body</tissue>
    </source>
</reference>